<gene>
    <name evidence="5" type="ORF">E1I69_06255</name>
</gene>
<dbReference type="SUPFAM" id="SSF51445">
    <property type="entry name" value="(Trans)glycosidases"/>
    <property type="match status" value="1"/>
</dbReference>
<keyword evidence="2" id="KW-0378">Hydrolase</keyword>
<evidence type="ECO:0000313" key="6">
    <source>
        <dbReference type="Proteomes" id="UP000306477"/>
    </source>
</evidence>
<sequence length="625" mass="72190">MKIRFTGEIENIKDGIHILSPELSFHEGNEGYQVHVVQRKGPIFVKNEANKAEIHFEEKIHFFRGLGIWLEHFKKGGAFEITEEPQFEMTGAMLDASRNGVLTVSEIKSLLRKMAVMGLNVLMVYTEDTYEVKELPYFGYMRGRYTEEELRTCDEYAQALGIEMIPCIQTLAHLTEALKWNYASNIRDTADILLVGEPETYQFLENIITAATKPFKSKRIHIGMDEAHQLGLGRYLDKNGYEERFAIMNNHLEKVVKITEELGLQSMIWSDMYFRLGSKYGGYYDLDAEMPQDVIASIPNTQLVYWDYYHSDEEFYRTFIQKHKELGSDPIFAGGVWTWNGISPNYGKAIATTEAALNACKKEGVREVFATMWGDNGAETPLATSLPILQLFAEHSYHKTVTEEEVAERFHFCTGGTYNDFMVLNLLDETPGVSENNLHESNPSKFLLWQDVLIGLYDQNIQGLPMNQHYERLIPRLEEVSQNNPEWKDMFGFYEQLARVLSVKAEIGIHLKEAYDAVDKKKIESIKTQLGRLIESTQELRLKHRNLWFSMNKPFGWEVIEIRYGGLLARLETAKFRIDEWLKGNISRIEELEEERLYFEGPYKMPEGSIGRNIYRRIVTAGNLT</sequence>
<dbReference type="Proteomes" id="UP000306477">
    <property type="component" value="Unassembled WGS sequence"/>
</dbReference>
<feature type="domain" description="Glycoside hydrolase family 20 catalytic" evidence="3">
    <location>
        <begin position="87"/>
        <end position="273"/>
    </location>
</feature>
<protein>
    <submittedName>
        <fullName evidence="5">Beta-N-acetylhexosaminidase</fullName>
    </submittedName>
</protein>
<dbReference type="Pfam" id="PF18088">
    <property type="entry name" value="Glyco_H_20C_C"/>
    <property type="match status" value="1"/>
</dbReference>
<dbReference type="InterPro" id="IPR041063">
    <property type="entry name" value="Glyco_H_20C_C"/>
</dbReference>
<comment type="similarity">
    <text evidence="1">Belongs to the glycosyl hydrolase 20 family.</text>
</comment>
<dbReference type="GO" id="GO:0004563">
    <property type="term" value="F:beta-N-acetylhexosaminidase activity"/>
    <property type="evidence" value="ECO:0007669"/>
    <property type="project" value="UniProtKB-ARBA"/>
</dbReference>
<evidence type="ECO:0000256" key="1">
    <source>
        <dbReference type="ARBA" id="ARBA00006285"/>
    </source>
</evidence>
<dbReference type="InterPro" id="IPR017853">
    <property type="entry name" value="GH"/>
</dbReference>
<proteinExistence type="inferred from homology"/>
<dbReference type="Gene3D" id="1.20.120.670">
    <property type="entry name" value="N-acetyl-b-d-glucoasminidase"/>
    <property type="match status" value="1"/>
</dbReference>
<organism evidence="5 6">
    <name type="scientific">Bacillus timonensis</name>
    <dbReference type="NCBI Taxonomy" id="1033734"/>
    <lineage>
        <taxon>Bacteria</taxon>
        <taxon>Bacillati</taxon>
        <taxon>Bacillota</taxon>
        <taxon>Bacilli</taxon>
        <taxon>Bacillales</taxon>
        <taxon>Bacillaceae</taxon>
        <taxon>Bacillus</taxon>
    </lineage>
</organism>
<evidence type="ECO:0000259" key="4">
    <source>
        <dbReference type="Pfam" id="PF18088"/>
    </source>
</evidence>
<dbReference type="EMBL" id="SLUB01000007">
    <property type="protein sequence ID" value="THE13806.1"/>
    <property type="molecule type" value="Genomic_DNA"/>
</dbReference>
<dbReference type="InterPro" id="IPR038901">
    <property type="entry name" value="HEXDC-like"/>
</dbReference>
<evidence type="ECO:0000313" key="5">
    <source>
        <dbReference type="EMBL" id="THE13806.1"/>
    </source>
</evidence>
<name>A0A4S3PWH7_9BACI</name>
<dbReference type="InterPro" id="IPR018247">
    <property type="entry name" value="EF_Hand_1_Ca_BS"/>
</dbReference>
<dbReference type="CDD" id="cd06565">
    <property type="entry name" value="GH20_GcnA-like"/>
    <property type="match status" value="1"/>
</dbReference>
<dbReference type="AlphaFoldDB" id="A0A4S3PWH7"/>
<comment type="caution">
    <text evidence="5">The sequence shown here is derived from an EMBL/GenBank/DDBJ whole genome shotgun (WGS) entry which is preliminary data.</text>
</comment>
<dbReference type="PANTHER" id="PTHR21040:SF8">
    <property type="entry name" value="BCDNA.GH04120"/>
    <property type="match status" value="1"/>
</dbReference>
<dbReference type="InterPro" id="IPR015883">
    <property type="entry name" value="Glyco_hydro_20_cat"/>
</dbReference>
<dbReference type="Gene3D" id="3.20.20.80">
    <property type="entry name" value="Glycosidases"/>
    <property type="match status" value="1"/>
</dbReference>
<dbReference type="OrthoDB" id="383771at2"/>
<evidence type="ECO:0000259" key="3">
    <source>
        <dbReference type="Pfam" id="PF00728"/>
    </source>
</evidence>
<reference evidence="5 6" key="1">
    <citation type="journal article" date="2019" name="Indoor Air">
        <title>Impacts of indoor surface finishes on bacterial viability.</title>
        <authorList>
            <person name="Hu J."/>
            <person name="Maamar S.B."/>
            <person name="Glawe A.J."/>
            <person name="Gottel N."/>
            <person name="Gilbert J.A."/>
            <person name="Hartmann E.M."/>
        </authorList>
    </citation>
    <scope>NUCLEOTIDE SEQUENCE [LARGE SCALE GENOMIC DNA]</scope>
    <source>
        <strain evidence="5 6">AF060A6</strain>
    </source>
</reference>
<dbReference type="Pfam" id="PF00728">
    <property type="entry name" value="Glyco_hydro_20"/>
    <property type="match status" value="1"/>
</dbReference>
<dbReference type="GO" id="GO:0005975">
    <property type="term" value="P:carbohydrate metabolic process"/>
    <property type="evidence" value="ECO:0007669"/>
    <property type="project" value="InterPro"/>
</dbReference>
<dbReference type="PROSITE" id="PS00018">
    <property type="entry name" value="EF_HAND_1"/>
    <property type="match status" value="1"/>
</dbReference>
<evidence type="ECO:0000256" key="2">
    <source>
        <dbReference type="ARBA" id="ARBA00022801"/>
    </source>
</evidence>
<accession>A0A4S3PWH7</accession>
<keyword evidence="6" id="KW-1185">Reference proteome</keyword>
<dbReference type="PANTHER" id="PTHR21040">
    <property type="entry name" value="BCDNA.GH04120"/>
    <property type="match status" value="1"/>
</dbReference>
<feature type="domain" description="Glycoside Hydrolase 20C C-terminal" evidence="4">
    <location>
        <begin position="419"/>
        <end position="608"/>
    </location>
</feature>
<dbReference type="RefSeq" id="WP_136378743.1">
    <property type="nucleotide sequence ID" value="NZ_SLUB01000007.1"/>
</dbReference>